<dbReference type="GO" id="GO:0070273">
    <property type="term" value="F:phosphatidylinositol-4-phosphate binding"/>
    <property type="evidence" value="ECO:0007669"/>
    <property type="project" value="InterPro"/>
</dbReference>
<comment type="subcellular location">
    <subcellularLocation>
        <location evidence="1">Golgi apparatus membrane</location>
        <topology evidence="1">Peripheral membrane protein</topology>
        <orientation evidence="1">Cytoplasmic side</orientation>
    </subcellularLocation>
</comment>
<proteinExistence type="predicted"/>
<evidence type="ECO:0000256" key="3">
    <source>
        <dbReference type="ARBA" id="ARBA00023121"/>
    </source>
</evidence>
<evidence type="ECO:0000256" key="1">
    <source>
        <dbReference type="ARBA" id="ARBA00004255"/>
    </source>
</evidence>
<organism evidence="5 6">
    <name type="scientific">Streptomyces kasugaensis</name>
    <dbReference type="NCBI Taxonomy" id="1946"/>
    <lineage>
        <taxon>Bacteria</taxon>
        <taxon>Bacillati</taxon>
        <taxon>Actinomycetota</taxon>
        <taxon>Actinomycetes</taxon>
        <taxon>Kitasatosporales</taxon>
        <taxon>Streptomycetaceae</taxon>
        <taxon>Streptomyces</taxon>
    </lineage>
</organism>
<evidence type="ECO:0000313" key="6">
    <source>
        <dbReference type="Proteomes" id="UP000292452"/>
    </source>
</evidence>
<protein>
    <submittedName>
        <fullName evidence="5">GPP34 family phosphoprotein</fullName>
    </submittedName>
</protein>
<dbReference type="EMBL" id="SIXH01000089">
    <property type="protein sequence ID" value="TBO59263.1"/>
    <property type="molecule type" value="Genomic_DNA"/>
</dbReference>
<keyword evidence="3" id="KW-0446">Lipid-binding</keyword>
<name>A0A4Q9HVP9_STRKA</name>
<dbReference type="RefSeq" id="WP_131123307.1">
    <property type="nucleotide sequence ID" value="NZ_SIXH01000089.1"/>
</dbReference>
<evidence type="ECO:0000256" key="2">
    <source>
        <dbReference type="ARBA" id="ARBA00023034"/>
    </source>
</evidence>
<dbReference type="Pfam" id="PF05719">
    <property type="entry name" value="GPP34"/>
    <property type="match status" value="1"/>
</dbReference>
<reference evidence="5 6" key="1">
    <citation type="submission" date="2019-02" db="EMBL/GenBank/DDBJ databases">
        <title>Draft Genome Sequence of Streptomyces sp. AM-2504, identified by 16S rRNA comparative analysis as a Streptomyces Kasugaensis strain.</title>
        <authorList>
            <person name="Napolioni V."/>
            <person name="Giuliodori A.M."/>
            <person name="Spurio R."/>
            <person name="Fabbretti A."/>
        </authorList>
    </citation>
    <scope>NUCLEOTIDE SEQUENCE [LARGE SCALE GENOMIC DNA]</scope>
    <source>
        <strain evidence="5 6">AM-2504</strain>
    </source>
</reference>
<sequence>MTPAPPPSLTLPEELLLLALDPGRGRPVVSRTSLRYGLAGAALADLAAAGRITPEGGGRFTVASPLPLHDPVLDGALATLPGPAKGGRGIRARRWVHGAGRTVQELCLDRLAERGAVRRRTGRALGLFPYARFPVGRVDLTGPARSRFKAAADAHFPDPRSRLLGALASATGLDAKLLPGGAWRPLRRELRRLAKEEWTAHAVRQAIQQDRNAAAS</sequence>
<dbReference type="AlphaFoldDB" id="A0A4Q9HVP9"/>
<accession>A0A4Q9HVP9</accession>
<gene>
    <name evidence="5" type="ORF">EYS09_12945</name>
</gene>
<keyword evidence="4" id="KW-0472">Membrane</keyword>
<evidence type="ECO:0000313" key="5">
    <source>
        <dbReference type="EMBL" id="TBO59263.1"/>
    </source>
</evidence>
<dbReference type="InterPro" id="IPR008628">
    <property type="entry name" value="GPP34-like"/>
</dbReference>
<keyword evidence="2" id="KW-0333">Golgi apparatus</keyword>
<comment type="caution">
    <text evidence="5">The sequence shown here is derived from an EMBL/GenBank/DDBJ whole genome shotgun (WGS) entry which is preliminary data.</text>
</comment>
<dbReference type="Proteomes" id="UP000292452">
    <property type="component" value="Unassembled WGS sequence"/>
</dbReference>
<evidence type="ECO:0000256" key="4">
    <source>
        <dbReference type="ARBA" id="ARBA00023136"/>
    </source>
</evidence>
<dbReference type="GO" id="GO:0005737">
    <property type="term" value="C:cytoplasm"/>
    <property type="evidence" value="ECO:0007669"/>
    <property type="project" value="UniProtKB-ARBA"/>
</dbReference>
<dbReference type="InterPro" id="IPR038261">
    <property type="entry name" value="GPP34-like_sf"/>
</dbReference>
<dbReference type="Gene3D" id="1.10.3630.10">
    <property type="entry name" value="yeast vps74-n-term truncation variant domain like"/>
    <property type="match status" value="1"/>
</dbReference>
<keyword evidence="6" id="KW-1185">Reference proteome</keyword>
<dbReference type="GO" id="GO:0012505">
    <property type="term" value="C:endomembrane system"/>
    <property type="evidence" value="ECO:0007669"/>
    <property type="project" value="UniProtKB-ARBA"/>
</dbReference>